<evidence type="ECO:0000313" key="1">
    <source>
        <dbReference type="EMBL" id="RUS31599.1"/>
    </source>
</evidence>
<dbReference type="EMBL" id="RBNJ01002781">
    <property type="protein sequence ID" value="RUS31599.1"/>
    <property type="molecule type" value="Genomic_DNA"/>
</dbReference>
<comment type="caution">
    <text evidence="1">The sequence shown here is derived from an EMBL/GenBank/DDBJ whole genome shotgun (WGS) entry which is preliminary data.</text>
</comment>
<accession>A0A433QPB3</accession>
<gene>
    <name evidence="1" type="ORF">BC938DRAFT_477479</name>
</gene>
<sequence length="120" mass="12959">MTFFSIQSGLAYFIPLTNTPTLAPKLVISSLVVPAIETVHAFTLPLGIGLAQMTILAVQGAAELRDVATATALCQFMNTMGGSVGLIMFSSLYSNKLIAHIRELPQSTIVSNTWFKPRHH</sequence>
<dbReference type="Proteomes" id="UP000274822">
    <property type="component" value="Unassembled WGS sequence"/>
</dbReference>
<dbReference type="AlphaFoldDB" id="A0A433QPB3"/>
<proteinExistence type="predicted"/>
<reference evidence="1 2" key="1">
    <citation type="journal article" date="2018" name="New Phytol.">
        <title>Phylogenomics of Endogonaceae and evolution of mycorrhizas within Mucoromycota.</title>
        <authorList>
            <person name="Chang Y."/>
            <person name="Desiro A."/>
            <person name="Na H."/>
            <person name="Sandor L."/>
            <person name="Lipzen A."/>
            <person name="Clum A."/>
            <person name="Barry K."/>
            <person name="Grigoriev I.V."/>
            <person name="Martin F.M."/>
            <person name="Stajich J.E."/>
            <person name="Smith M.E."/>
            <person name="Bonito G."/>
            <person name="Spatafora J.W."/>
        </authorList>
    </citation>
    <scope>NUCLEOTIDE SEQUENCE [LARGE SCALE GENOMIC DNA]</scope>
    <source>
        <strain evidence="1 2">AD002</strain>
    </source>
</reference>
<evidence type="ECO:0000313" key="2">
    <source>
        <dbReference type="Proteomes" id="UP000274822"/>
    </source>
</evidence>
<protein>
    <submittedName>
        <fullName evidence="1">Uncharacterized protein</fullName>
    </submittedName>
</protein>
<organism evidence="1 2">
    <name type="scientific">Jimgerdemannia flammicorona</name>
    <dbReference type="NCBI Taxonomy" id="994334"/>
    <lineage>
        <taxon>Eukaryota</taxon>
        <taxon>Fungi</taxon>
        <taxon>Fungi incertae sedis</taxon>
        <taxon>Mucoromycota</taxon>
        <taxon>Mucoromycotina</taxon>
        <taxon>Endogonomycetes</taxon>
        <taxon>Endogonales</taxon>
        <taxon>Endogonaceae</taxon>
        <taxon>Jimgerdemannia</taxon>
    </lineage>
</organism>
<name>A0A433QPB3_9FUNG</name>
<keyword evidence="2" id="KW-1185">Reference proteome</keyword>